<dbReference type="RefSeq" id="WP_092960656.1">
    <property type="nucleotide sequence ID" value="NZ_FOSQ01000005.1"/>
</dbReference>
<keyword evidence="3" id="KW-1185">Reference proteome</keyword>
<dbReference type="EMBL" id="FOSQ01000005">
    <property type="protein sequence ID" value="SFK65745.1"/>
    <property type="molecule type" value="Genomic_DNA"/>
</dbReference>
<dbReference type="AlphaFoldDB" id="A0A1I4BAF0"/>
<organism evidence="2 3">
    <name type="scientific">Falsiroseomonas stagni DSM 19981</name>
    <dbReference type="NCBI Taxonomy" id="1123062"/>
    <lineage>
        <taxon>Bacteria</taxon>
        <taxon>Pseudomonadati</taxon>
        <taxon>Pseudomonadota</taxon>
        <taxon>Alphaproteobacteria</taxon>
        <taxon>Acetobacterales</taxon>
        <taxon>Roseomonadaceae</taxon>
        <taxon>Falsiroseomonas</taxon>
    </lineage>
</organism>
<gene>
    <name evidence="2" type="ORF">SAMN02745775_105129</name>
</gene>
<dbReference type="STRING" id="1123062.SAMN02745775_105129"/>
<name>A0A1I4BAF0_9PROT</name>
<reference evidence="2 3" key="1">
    <citation type="submission" date="2016-10" db="EMBL/GenBank/DDBJ databases">
        <authorList>
            <person name="de Groot N.N."/>
        </authorList>
    </citation>
    <scope>NUCLEOTIDE SEQUENCE [LARGE SCALE GENOMIC DNA]</scope>
    <source>
        <strain evidence="2 3">DSM 19981</strain>
    </source>
</reference>
<proteinExistence type="predicted"/>
<evidence type="ECO:0000313" key="2">
    <source>
        <dbReference type="EMBL" id="SFK65745.1"/>
    </source>
</evidence>
<sequence length="483" mass="52515">MRRLAAASLLLLLAAPALAQPRAAACTAPAGPLQATICGDAALRAADARLRAAERAATATTGRPATLAVRAEAFQRRLEAGDTTTAPRPFTRDELLDEYRERTAQFDDLVRQDRSIRRLEIQRCPDGRRDCPPNPVFARPAALERSCLGSALRNCRVTTAGLVASEDRNTRILFQIQHGFTDSDGLRAGIVLMAETRGGWRLVGWSFEGVSFQPPRLVESDAGLLLHAEGRTGGSGNGNADLFYRQTPQGWSELESDSWWASLPARLPAGLGVMQGVDYDAETLSARTPLWREEDGNCCPTAGGAMLDFRIEGRSLVLAAVTLDAVARAQQPRPAACPAERASYRFTGEGEFTAELRRDGPPASAESDLLLRLRSDASSRDYWFRFTQSQGYGTQYILPVAPPTAEGTRDLETEEDALPLMTFHGVRADLSIQETPPRSGTPAPRHLFLPAIGQALWYGQIPGTPSTSRESLRPGFWTLSACR</sequence>
<evidence type="ECO:0000256" key="1">
    <source>
        <dbReference type="SAM" id="SignalP"/>
    </source>
</evidence>
<evidence type="ECO:0000313" key="3">
    <source>
        <dbReference type="Proteomes" id="UP000199473"/>
    </source>
</evidence>
<keyword evidence="1" id="KW-0732">Signal</keyword>
<accession>A0A1I4BAF0</accession>
<feature type="chain" id="PRO_5011739271" evidence="1">
    <location>
        <begin position="20"/>
        <end position="483"/>
    </location>
</feature>
<feature type="signal peptide" evidence="1">
    <location>
        <begin position="1"/>
        <end position="19"/>
    </location>
</feature>
<protein>
    <submittedName>
        <fullName evidence="2">Uncharacterized conserved protein YecT, DUF1311 family</fullName>
    </submittedName>
</protein>
<dbReference type="Proteomes" id="UP000199473">
    <property type="component" value="Unassembled WGS sequence"/>
</dbReference>